<sequence>MDRSPRFGSISSDNCPMKTRFRYGSGGFPLTKPLPMSRRLILQQARGQSLSPPTAWELTGSLRETLIRAPVRPASRSFMDPKIFVWNCGGAGSRRFLRVFREYQRRHAQGVHCYYSGA</sequence>
<reference evidence="1 2" key="1">
    <citation type="submission" date="2024-04" db="EMBL/GenBank/DDBJ databases">
        <authorList>
            <person name="Fracassetti M."/>
        </authorList>
    </citation>
    <scope>NUCLEOTIDE SEQUENCE [LARGE SCALE GENOMIC DNA]</scope>
</reference>
<keyword evidence="2" id="KW-1185">Reference proteome</keyword>
<dbReference type="Proteomes" id="UP001497516">
    <property type="component" value="Chromosome 5"/>
</dbReference>
<name>A0AAV2EM83_9ROSI</name>
<proteinExistence type="predicted"/>
<protein>
    <submittedName>
        <fullName evidence="1">Uncharacterized protein</fullName>
    </submittedName>
</protein>
<dbReference type="EMBL" id="OZ034818">
    <property type="protein sequence ID" value="CAL1386847.1"/>
    <property type="molecule type" value="Genomic_DNA"/>
</dbReference>
<evidence type="ECO:0000313" key="1">
    <source>
        <dbReference type="EMBL" id="CAL1386847.1"/>
    </source>
</evidence>
<accession>A0AAV2EM83</accession>
<organism evidence="1 2">
    <name type="scientific">Linum trigynum</name>
    <dbReference type="NCBI Taxonomy" id="586398"/>
    <lineage>
        <taxon>Eukaryota</taxon>
        <taxon>Viridiplantae</taxon>
        <taxon>Streptophyta</taxon>
        <taxon>Embryophyta</taxon>
        <taxon>Tracheophyta</taxon>
        <taxon>Spermatophyta</taxon>
        <taxon>Magnoliopsida</taxon>
        <taxon>eudicotyledons</taxon>
        <taxon>Gunneridae</taxon>
        <taxon>Pentapetalae</taxon>
        <taxon>rosids</taxon>
        <taxon>fabids</taxon>
        <taxon>Malpighiales</taxon>
        <taxon>Linaceae</taxon>
        <taxon>Linum</taxon>
    </lineage>
</organism>
<dbReference type="AlphaFoldDB" id="A0AAV2EM83"/>
<gene>
    <name evidence="1" type="ORF">LTRI10_LOCUS27863</name>
</gene>
<evidence type="ECO:0000313" key="2">
    <source>
        <dbReference type="Proteomes" id="UP001497516"/>
    </source>
</evidence>